<accession>A0AAN9GH65</accession>
<protein>
    <submittedName>
        <fullName evidence="3">Uncharacterized protein</fullName>
    </submittedName>
</protein>
<sequence>MATHRTTVTLSKKLISALVFFMTFDCTHSPGQYGEPAPKLRVRYTENVHFICNTDGLKLETIDTIYSVFVFKTHISLAFVGRDKKPVATDKIKSLYPGRFKLDGPGKEGNDGLSTWLKVTLFDFDFSDYGNYSCEIRYEPKTNASRAASVWIKHTQLAPGRQTPKLPGFWARVEKGADATCVFDLDTAAPHSQNVQLSIVRCEHDEPLVTGIYNDSGAFVTSFSNTGSVFHLGSSFAVHVHLPPDGVENSSYKCSVKSSNKTPPFVSKCMTLACEECGHLGENSCTESLAAVGGVAGALLLVILVLLGYIWRINNQQNRRIVEQQEMQGMMPR</sequence>
<gene>
    <name evidence="3" type="ORF">V1264_015613</name>
</gene>
<organism evidence="3 4">
    <name type="scientific">Littorina saxatilis</name>
    <dbReference type="NCBI Taxonomy" id="31220"/>
    <lineage>
        <taxon>Eukaryota</taxon>
        <taxon>Metazoa</taxon>
        <taxon>Spiralia</taxon>
        <taxon>Lophotrochozoa</taxon>
        <taxon>Mollusca</taxon>
        <taxon>Gastropoda</taxon>
        <taxon>Caenogastropoda</taxon>
        <taxon>Littorinimorpha</taxon>
        <taxon>Littorinoidea</taxon>
        <taxon>Littorinidae</taxon>
        <taxon>Littorina</taxon>
    </lineage>
</organism>
<evidence type="ECO:0000313" key="4">
    <source>
        <dbReference type="Proteomes" id="UP001374579"/>
    </source>
</evidence>
<evidence type="ECO:0000256" key="2">
    <source>
        <dbReference type="SAM" id="SignalP"/>
    </source>
</evidence>
<name>A0AAN9GH65_9CAEN</name>
<dbReference type="EMBL" id="JBAMIC010000004">
    <property type="protein sequence ID" value="KAK7107749.1"/>
    <property type="molecule type" value="Genomic_DNA"/>
</dbReference>
<feature type="chain" id="PRO_5042893855" evidence="2">
    <location>
        <begin position="30"/>
        <end position="333"/>
    </location>
</feature>
<feature type="transmembrane region" description="Helical" evidence="1">
    <location>
        <begin position="289"/>
        <end position="311"/>
    </location>
</feature>
<evidence type="ECO:0000313" key="3">
    <source>
        <dbReference type="EMBL" id="KAK7107749.1"/>
    </source>
</evidence>
<keyword evidence="1" id="KW-1133">Transmembrane helix</keyword>
<evidence type="ECO:0000256" key="1">
    <source>
        <dbReference type="SAM" id="Phobius"/>
    </source>
</evidence>
<comment type="caution">
    <text evidence="3">The sequence shown here is derived from an EMBL/GenBank/DDBJ whole genome shotgun (WGS) entry which is preliminary data.</text>
</comment>
<feature type="signal peptide" evidence="2">
    <location>
        <begin position="1"/>
        <end position="29"/>
    </location>
</feature>
<keyword evidence="4" id="KW-1185">Reference proteome</keyword>
<keyword evidence="1" id="KW-0472">Membrane</keyword>
<proteinExistence type="predicted"/>
<keyword evidence="1" id="KW-0812">Transmembrane</keyword>
<reference evidence="3 4" key="1">
    <citation type="submission" date="2024-02" db="EMBL/GenBank/DDBJ databases">
        <title>Chromosome-scale genome assembly of the rough periwinkle Littorina saxatilis.</title>
        <authorList>
            <person name="De Jode A."/>
            <person name="Faria R."/>
            <person name="Formenti G."/>
            <person name="Sims Y."/>
            <person name="Smith T.P."/>
            <person name="Tracey A."/>
            <person name="Wood J.M.D."/>
            <person name="Zagrodzka Z.B."/>
            <person name="Johannesson K."/>
            <person name="Butlin R.K."/>
            <person name="Leder E.H."/>
        </authorList>
    </citation>
    <scope>NUCLEOTIDE SEQUENCE [LARGE SCALE GENOMIC DNA]</scope>
    <source>
        <strain evidence="3">Snail1</strain>
        <tissue evidence="3">Muscle</tissue>
    </source>
</reference>
<dbReference type="Proteomes" id="UP001374579">
    <property type="component" value="Unassembled WGS sequence"/>
</dbReference>
<dbReference type="AlphaFoldDB" id="A0AAN9GH65"/>
<keyword evidence="2" id="KW-0732">Signal</keyword>